<keyword evidence="2" id="KW-1133">Transmembrane helix</keyword>
<evidence type="ECO:0000256" key="1">
    <source>
        <dbReference type="SAM" id="MobiDB-lite"/>
    </source>
</evidence>
<accession>A0ABQ6FTB6</accession>
<dbReference type="Proteomes" id="UP001344906">
    <property type="component" value="Unassembled WGS sequence"/>
</dbReference>
<feature type="compositionally biased region" description="Basic and acidic residues" evidence="1">
    <location>
        <begin position="1"/>
        <end position="12"/>
    </location>
</feature>
<evidence type="ECO:0000313" key="3">
    <source>
        <dbReference type="EMBL" id="GLV57002.1"/>
    </source>
</evidence>
<evidence type="ECO:0000256" key="2">
    <source>
        <dbReference type="SAM" id="Phobius"/>
    </source>
</evidence>
<proteinExistence type="predicted"/>
<evidence type="ECO:0000313" key="4">
    <source>
        <dbReference type="Proteomes" id="UP001344906"/>
    </source>
</evidence>
<keyword evidence="2" id="KW-0472">Membrane</keyword>
<keyword evidence="2" id="KW-0812">Transmembrane</keyword>
<comment type="caution">
    <text evidence="3">The sequence shown here is derived from an EMBL/GenBank/DDBJ whole genome shotgun (WGS) entry which is preliminary data.</text>
</comment>
<gene>
    <name evidence="3" type="ORF">KDH_38410</name>
</gene>
<reference evidence="3 4" key="1">
    <citation type="submission" date="2023-02" db="EMBL/GenBank/DDBJ databases">
        <title>Dictyobacter halimunensis sp. nov., a new member of the class Ktedonobacteria from forest soil in a geothermal area.</title>
        <authorList>
            <person name="Rachmania M.K."/>
            <person name="Ningsih F."/>
            <person name="Sakai Y."/>
            <person name="Yabe S."/>
            <person name="Yokota A."/>
            <person name="Sjamsuridzal W."/>
        </authorList>
    </citation>
    <scope>NUCLEOTIDE SEQUENCE [LARGE SCALE GENOMIC DNA]</scope>
    <source>
        <strain evidence="3 4">S3.2.2.5</strain>
    </source>
</reference>
<organism evidence="3 4">
    <name type="scientific">Dictyobacter halimunensis</name>
    <dbReference type="NCBI Taxonomy" id="3026934"/>
    <lineage>
        <taxon>Bacteria</taxon>
        <taxon>Bacillati</taxon>
        <taxon>Chloroflexota</taxon>
        <taxon>Ktedonobacteria</taxon>
        <taxon>Ktedonobacterales</taxon>
        <taxon>Dictyobacteraceae</taxon>
        <taxon>Dictyobacter</taxon>
    </lineage>
</organism>
<keyword evidence="4" id="KW-1185">Reference proteome</keyword>
<protein>
    <submittedName>
        <fullName evidence="3">Uncharacterized protein</fullName>
    </submittedName>
</protein>
<dbReference type="RefSeq" id="WP_338252786.1">
    <property type="nucleotide sequence ID" value="NZ_BSRI01000002.1"/>
</dbReference>
<dbReference type="EMBL" id="BSRI01000002">
    <property type="protein sequence ID" value="GLV57002.1"/>
    <property type="molecule type" value="Genomic_DNA"/>
</dbReference>
<sequence>MSQHENAIEHEQVQTPDGGDNEQAQGHRMSIALTIGATIGVIGLVLVIYGLLGNVNYAQSANININLWWGLLMVVFGIVMSMGSYISARRSHAV</sequence>
<feature type="transmembrane region" description="Helical" evidence="2">
    <location>
        <begin position="31"/>
        <end position="52"/>
    </location>
</feature>
<feature type="region of interest" description="Disordered" evidence="1">
    <location>
        <begin position="1"/>
        <end position="24"/>
    </location>
</feature>
<name>A0ABQ6FTB6_9CHLR</name>
<feature type="transmembrane region" description="Helical" evidence="2">
    <location>
        <begin position="67"/>
        <end position="88"/>
    </location>
</feature>